<proteinExistence type="predicted"/>
<keyword evidence="2" id="KW-1185">Reference proteome</keyword>
<accession>A0ABV2X4M7</accession>
<protein>
    <submittedName>
        <fullName evidence="1">Uncharacterized protein</fullName>
    </submittedName>
</protein>
<organism evidence="1 2">
    <name type="scientific">Nocardia niwae</name>
    <dbReference type="NCBI Taxonomy" id="626084"/>
    <lineage>
        <taxon>Bacteria</taxon>
        <taxon>Bacillati</taxon>
        <taxon>Actinomycetota</taxon>
        <taxon>Actinomycetes</taxon>
        <taxon>Mycobacteriales</taxon>
        <taxon>Nocardiaceae</taxon>
        <taxon>Nocardia</taxon>
    </lineage>
</organism>
<reference evidence="1 2" key="1">
    <citation type="submission" date="2024-06" db="EMBL/GenBank/DDBJ databases">
        <title>The Natural Products Discovery Center: Release of the First 8490 Sequenced Strains for Exploring Actinobacteria Biosynthetic Diversity.</title>
        <authorList>
            <person name="Kalkreuter E."/>
            <person name="Kautsar S.A."/>
            <person name="Yang D."/>
            <person name="Bader C.D."/>
            <person name="Teijaro C.N."/>
            <person name="Fluegel L."/>
            <person name="Davis C.M."/>
            <person name="Simpson J.R."/>
            <person name="Lauterbach L."/>
            <person name="Steele A.D."/>
            <person name="Gui C."/>
            <person name="Meng S."/>
            <person name="Li G."/>
            <person name="Viehrig K."/>
            <person name="Ye F."/>
            <person name="Su P."/>
            <person name="Kiefer A.F."/>
            <person name="Nichols A."/>
            <person name="Cepeda A.J."/>
            <person name="Yan W."/>
            <person name="Fan B."/>
            <person name="Jiang Y."/>
            <person name="Adhikari A."/>
            <person name="Zheng C.-J."/>
            <person name="Schuster L."/>
            <person name="Cowan T.M."/>
            <person name="Smanski M.J."/>
            <person name="Chevrette M.G."/>
            <person name="De Carvalho L.P.S."/>
            <person name="Shen B."/>
        </authorList>
    </citation>
    <scope>NUCLEOTIDE SEQUENCE [LARGE SCALE GENOMIC DNA]</scope>
    <source>
        <strain evidence="1 2">NPDC019434</strain>
    </source>
</reference>
<sequence length="141" mass="15685">MTADARKKTSSLRRGDAHTFEVAGRVLSLLLDSIGPFGGSLGFHLWPTPIDPGFVLSWRGAVPSEIQVIQYLVNASADDEVTTVLRPGDVMFDFAADSRHYTHIDVQGVQFQLRPERMFTSKELASWGTFWRSGDMRALLS</sequence>
<gene>
    <name evidence="1" type="ORF">ABZ507_03230</name>
</gene>
<dbReference type="EMBL" id="JBEYBR010000004">
    <property type="protein sequence ID" value="MEU2120821.1"/>
    <property type="molecule type" value="Genomic_DNA"/>
</dbReference>
<comment type="caution">
    <text evidence="1">The sequence shown here is derived from an EMBL/GenBank/DDBJ whole genome shotgun (WGS) entry which is preliminary data.</text>
</comment>
<name>A0ABV2X4M7_9NOCA</name>
<dbReference type="Proteomes" id="UP001550535">
    <property type="component" value="Unassembled WGS sequence"/>
</dbReference>
<dbReference type="RefSeq" id="WP_357990078.1">
    <property type="nucleotide sequence ID" value="NZ_JBEYBR010000004.1"/>
</dbReference>
<evidence type="ECO:0000313" key="2">
    <source>
        <dbReference type="Proteomes" id="UP001550535"/>
    </source>
</evidence>
<evidence type="ECO:0000313" key="1">
    <source>
        <dbReference type="EMBL" id="MEU2120821.1"/>
    </source>
</evidence>